<organism evidence="3 4">
    <name type="scientific">Aphidius gifuensis</name>
    <name type="common">Parasitoid wasp</name>
    <dbReference type="NCBI Taxonomy" id="684658"/>
    <lineage>
        <taxon>Eukaryota</taxon>
        <taxon>Metazoa</taxon>
        <taxon>Ecdysozoa</taxon>
        <taxon>Arthropoda</taxon>
        <taxon>Hexapoda</taxon>
        <taxon>Insecta</taxon>
        <taxon>Pterygota</taxon>
        <taxon>Neoptera</taxon>
        <taxon>Endopterygota</taxon>
        <taxon>Hymenoptera</taxon>
        <taxon>Apocrita</taxon>
        <taxon>Ichneumonoidea</taxon>
        <taxon>Braconidae</taxon>
        <taxon>Aphidiinae</taxon>
        <taxon>Aphidius</taxon>
    </lineage>
</organism>
<protein>
    <recommendedName>
        <fullName evidence="2">DUF7027 domain-containing protein</fullName>
    </recommendedName>
</protein>
<accession>A0A834Y029</accession>
<evidence type="ECO:0000313" key="4">
    <source>
        <dbReference type="Proteomes" id="UP000639338"/>
    </source>
</evidence>
<evidence type="ECO:0000313" key="3">
    <source>
        <dbReference type="EMBL" id="KAF7995412.1"/>
    </source>
</evidence>
<dbReference type="AlphaFoldDB" id="A0A834Y029"/>
<proteinExistence type="predicted"/>
<feature type="domain" description="DUF7027" evidence="2">
    <location>
        <begin position="24"/>
        <end position="111"/>
    </location>
</feature>
<keyword evidence="1" id="KW-1133">Transmembrane helix</keyword>
<dbReference type="InterPro" id="IPR054291">
    <property type="entry name" value="DUF7027"/>
</dbReference>
<feature type="transmembrane region" description="Helical" evidence="1">
    <location>
        <begin position="56"/>
        <end position="78"/>
    </location>
</feature>
<keyword evidence="4" id="KW-1185">Reference proteome</keyword>
<dbReference type="Pfam" id="PF22954">
    <property type="entry name" value="DUF7027"/>
    <property type="match status" value="1"/>
</dbReference>
<reference evidence="3 4" key="1">
    <citation type="submission" date="2020-08" db="EMBL/GenBank/DDBJ databases">
        <title>Aphidius gifuensis genome sequencing and assembly.</title>
        <authorList>
            <person name="Du Z."/>
        </authorList>
    </citation>
    <scope>NUCLEOTIDE SEQUENCE [LARGE SCALE GENOMIC DNA]</scope>
    <source>
        <strain evidence="3">YNYX2018</strain>
        <tissue evidence="3">Adults</tissue>
    </source>
</reference>
<comment type="caution">
    <text evidence="3">The sequence shown here is derived from an EMBL/GenBank/DDBJ whole genome shotgun (WGS) entry which is preliminary data.</text>
</comment>
<feature type="transmembrane region" description="Helical" evidence="1">
    <location>
        <begin position="127"/>
        <end position="148"/>
    </location>
</feature>
<feature type="transmembrane region" description="Helical" evidence="1">
    <location>
        <begin position="99"/>
        <end position="121"/>
    </location>
</feature>
<name>A0A834Y029_APHGI</name>
<gene>
    <name evidence="3" type="ORF">HCN44_006519</name>
</gene>
<evidence type="ECO:0000259" key="2">
    <source>
        <dbReference type="Pfam" id="PF22954"/>
    </source>
</evidence>
<evidence type="ECO:0000256" key="1">
    <source>
        <dbReference type="SAM" id="Phobius"/>
    </source>
</evidence>
<keyword evidence="1" id="KW-0472">Membrane</keyword>
<keyword evidence="1" id="KW-0812">Transmembrane</keyword>
<dbReference type="EMBL" id="JACMRX010000002">
    <property type="protein sequence ID" value="KAF7995412.1"/>
    <property type="molecule type" value="Genomic_DNA"/>
</dbReference>
<dbReference type="Proteomes" id="UP000639338">
    <property type="component" value="Unassembled WGS sequence"/>
</dbReference>
<sequence length="181" mass="20095">MPLVQINITPSCSCLSTKASARLFAAIASFTSFTELLLSFVWVLNNDNHKHNELLALVKIVTMFVSSSSLVLSICLLTGVIMEKSTYMVPWLSMKFGSFFFFGGCIFAWIFTGHLFVGSLFGSLVGSFFGILIFAMYIYMYLVLISYWQLLTNNKTKTAVTPAGSVHFGTAFKNNETTEIP</sequence>
<feature type="transmembrane region" description="Helical" evidence="1">
    <location>
        <begin position="23"/>
        <end position="44"/>
    </location>
</feature>